<keyword evidence="5" id="KW-0653">Protein transport</keyword>
<dbReference type="Pfam" id="PF00638">
    <property type="entry name" value="Ran_BP1"/>
    <property type="match status" value="1"/>
</dbReference>
<name>A0AAF0WGT8_DAUCS</name>
<gene>
    <name evidence="12" type="ORF">DCAR_0208529</name>
</gene>
<accession>A0AAF0WGT8</accession>
<evidence type="ECO:0000256" key="9">
    <source>
        <dbReference type="ARBA" id="ARBA00023242"/>
    </source>
</evidence>
<evidence type="ECO:0000256" key="10">
    <source>
        <dbReference type="SAM" id="MobiDB-lite"/>
    </source>
</evidence>
<dbReference type="InterPro" id="IPR045207">
    <property type="entry name" value="RanBD_NUP50_plant"/>
</dbReference>
<reference evidence="12" key="2">
    <citation type="submission" date="2022-03" db="EMBL/GenBank/DDBJ databases">
        <title>Draft title - Genomic analysis of global carrot germplasm unveils the trajectory of domestication and the origin of high carotenoid orange carrot.</title>
        <authorList>
            <person name="Iorizzo M."/>
            <person name="Ellison S."/>
            <person name="Senalik D."/>
            <person name="Macko-Podgorni A."/>
            <person name="Grzebelus D."/>
            <person name="Bostan H."/>
            <person name="Rolling W."/>
            <person name="Curaba J."/>
            <person name="Simon P."/>
        </authorList>
    </citation>
    <scope>NUCLEOTIDE SEQUENCE</scope>
    <source>
        <tissue evidence="12">Leaf</tissue>
    </source>
</reference>
<dbReference type="EMBL" id="CP093344">
    <property type="protein sequence ID" value="WOG89292.1"/>
    <property type="molecule type" value="Genomic_DNA"/>
</dbReference>
<keyword evidence="3" id="KW-0677">Repeat</keyword>
<dbReference type="Proteomes" id="UP000077755">
    <property type="component" value="Chromosome 2"/>
</dbReference>
<keyword evidence="9" id="KW-0539">Nucleus</keyword>
<reference evidence="12" key="1">
    <citation type="journal article" date="2016" name="Nat. Genet.">
        <title>A high-quality carrot genome assembly provides new insights into carotenoid accumulation and asterid genome evolution.</title>
        <authorList>
            <person name="Iorizzo M."/>
            <person name="Ellison S."/>
            <person name="Senalik D."/>
            <person name="Zeng P."/>
            <person name="Satapoomin P."/>
            <person name="Huang J."/>
            <person name="Bowman M."/>
            <person name="Iovene M."/>
            <person name="Sanseverino W."/>
            <person name="Cavagnaro P."/>
            <person name="Yildiz M."/>
            <person name="Macko-Podgorni A."/>
            <person name="Moranska E."/>
            <person name="Grzebelus E."/>
            <person name="Grzebelus D."/>
            <person name="Ashrafi H."/>
            <person name="Zheng Z."/>
            <person name="Cheng S."/>
            <person name="Spooner D."/>
            <person name="Van Deynze A."/>
            <person name="Simon P."/>
        </authorList>
    </citation>
    <scope>NUCLEOTIDE SEQUENCE</scope>
    <source>
        <tissue evidence="12">Leaf</tissue>
    </source>
</reference>
<feature type="compositionally biased region" description="Acidic residues" evidence="10">
    <location>
        <begin position="144"/>
        <end position="156"/>
    </location>
</feature>
<sequence>MGDADYTLPSLKKRMAERQITKENLGLDDDEDTSGQDTGTFKRASDDVFAGIRLVPPTDLSAAPVAVTSADQSVKSVSDDVGEKIGLNQETEKIKDENGKKSESKVGGEGTELTVEDGKTKAGGNVEDDKKVQSSAGEIGTESTVEDERTETEGNVDDDKKMQTSVSEQETEPTVSKGKDNTLTPTKPESTGGKKEEVEESKNEAKKDANNNRSKNEERNSCEGVHVRNDAASPFSSFQQLSSSQNAFTGVAGSGFSSSTFSFGPISKDGSSVDSGFGISALFSGLGSSVINRGESNGFMQEVTVETGEENEKAIFTADSVLFEFLDGGWKERGKGEIKVNVSSVGTGKARLVMRAKGNYRLILNASLYPGMKLTAMEKKGVTFACMNSNGEGKKDELSTFALKFKDASIVEEFREAVTEQTCKTTT</sequence>
<feature type="compositionally biased region" description="Polar residues" evidence="10">
    <location>
        <begin position="163"/>
        <end position="174"/>
    </location>
</feature>
<feature type="compositionally biased region" description="Basic and acidic residues" evidence="10">
    <location>
        <begin position="90"/>
        <end position="106"/>
    </location>
</feature>
<dbReference type="GO" id="GO:0015031">
    <property type="term" value="P:protein transport"/>
    <property type="evidence" value="ECO:0007669"/>
    <property type="project" value="UniProtKB-KW"/>
</dbReference>
<evidence type="ECO:0000313" key="13">
    <source>
        <dbReference type="Proteomes" id="UP000077755"/>
    </source>
</evidence>
<keyword evidence="7" id="KW-0811">Translocation</keyword>
<evidence type="ECO:0000256" key="1">
    <source>
        <dbReference type="ARBA" id="ARBA00004567"/>
    </source>
</evidence>
<dbReference type="GO" id="GO:0005643">
    <property type="term" value="C:nuclear pore"/>
    <property type="evidence" value="ECO:0007669"/>
    <property type="project" value="UniProtKB-SubCell"/>
</dbReference>
<dbReference type="InterPro" id="IPR045255">
    <property type="entry name" value="RanBP1-like"/>
</dbReference>
<comment type="subcellular location">
    <subcellularLocation>
        <location evidence="1">Nucleus</location>
        <location evidence="1">Nuclear pore complex</location>
    </subcellularLocation>
</comment>
<dbReference type="Pfam" id="PF08911">
    <property type="entry name" value="NUP50"/>
    <property type="match status" value="1"/>
</dbReference>
<dbReference type="InterPro" id="IPR000156">
    <property type="entry name" value="Ran_bind_dom"/>
</dbReference>
<dbReference type="SMART" id="SM00160">
    <property type="entry name" value="RanBD"/>
    <property type="match status" value="1"/>
</dbReference>
<proteinExistence type="predicted"/>
<organism evidence="12 13">
    <name type="scientific">Daucus carota subsp. sativus</name>
    <name type="common">Carrot</name>
    <dbReference type="NCBI Taxonomy" id="79200"/>
    <lineage>
        <taxon>Eukaryota</taxon>
        <taxon>Viridiplantae</taxon>
        <taxon>Streptophyta</taxon>
        <taxon>Embryophyta</taxon>
        <taxon>Tracheophyta</taxon>
        <taxon>Spermatophyta</taxon>
        <taxon>Magnoliopsida</taxon>
        <taxon>eudicotyledons</taxon>
        <taxon>Gunneridae</taxon>
        <taxon>Pentapetalae</taxon>
        <taxon>asterids</taxon>
        <taxon>campanulids</taxon>
        <taxon>Apiales</taxon>
        <taxon>Apiaceae</taxon>
        <taxon>Apioideae</taxon>
        <taxon>Scandiceae</taxon>
        <taxon>Daucinae</taxon>
        <taxon>Daucus</taxon>
        <taxon>Daucus sect. Daucus</taxon>
    </lineage>
</organism>
<feature type="compositionally biased region" description="Basic and acidic residues" evidence="10">
    <location>
        <begin position="192"/>
        <end position="225"/>
    </location>
</feature>
<dbReference type="Gene3D" id="2.30.29.30">
    <property type="entry name" value="Pleckstrin-homology domain (PH domain)/Phosphotyrosine-binding domain (PTB)"/>
    <property type="match status" value="1"/>
</dbReference>
<dbReference type="GO" id="GO:0051028">
    <property type="term" value="P:mRNA transport"/>
    <property type="evidence" value="ECO:0007669"/>
    <property type="project" value="UniProtKB-KW"/>
</dbReference>
<dbReference type="CDD" id="cd13169">
    <property type="entry name" value="RanBD_NUP50_plant"/>
    <property type="match status" value="1"/>
</dbReference>
<feature type="region of interest" description="Disordered" evidence="10">
    <location>
        <begin position="20"/>
        <end position="43"/>
    </location>
</feature>
<dbReference type="PROSITE" id="PS50196">
    <property type="entry name" value="RANBD1"/>
    <property type="match status" value="1"/>
</dbReference>
<keyword evidence="2" id="KW-0813">Transport</keyword>
<dbReference type="KEGG" id="dcr:108206035"/>
<keyword evidence="4" id="KW-0509">mRNA transport</keyword>
<feature type="region of interest" description="Disordered" evidence="10">
    <location>
        <begin position="69"/>
        <end position="225"/>
    </location>
</feature>
<evidence type="ECO:0000256" key="3">
    <source>
        <dbReference type="ARBA" id="ARBA00022737"/>
    </source>
</evidence>
<evidence type="ECO:0000259" key="11">
    <source>
        <dbReference type="PROSITE" id="PS50196"/>
    </source>
</evidence>
<keyword evidence="13" id="KW-1185">Reference proteome</keyword>
<dbReference type="InterPro" id="IPR011993">
    <property type="entry name" value="PH-like_dom_sf"/>
</dbReference>
<dbReference type="SUPFAM" id="SSF50729">
    <property type="entry name" value="PH domain-like"/>
    <property type="match status" value="1"/>
</dbReference>
<evidence type="ECO:0000256" key="8">
    <source>
        <dbReference type="ARBA" id="ARBA00023132"/>
    </source>
</evidence>
<evidence type="ECO:0000256" key="5">
    <source>
        <dbReference type="ARBA" id="ARBA00022927"/>
    </source>
</evidence>
<evidence type="ECO:0000256" key="2">
    <source>
        <dbReference type="ARBA" id="ARBA00022448"/>
    </source>
</evidence>
<dbReference type="PANTHER" id="PTHR23138:SF142">
    <property type="entry name" value="RAN-BINDING PROTEIN 3B-RELATED"/>
    <property type="match status" value="1"/>
</dbReference>
<feature type="domain" description="RanBD1" evidence="11">
    <location>
        <begin position="301"/>
        <end position="420"/>
    </location>
</feature>
<evidence type="ECO:0000313" key="12">
    <source>
        <dbReference type="EMBL" id="WOG89292.1"/>
    </source>
</evidence>
<protein>
    <recommendedName>
        <fullName evidence="11">RanBD1 domain-containing protein</fullName>
    </recommendedName>
</protein>
<dbReference type="AlphaFoldDB" id="A0AAF0WGT8"/>
<keyword evidence="6" id="KW-0007">Acetylation</keyword>
<evidence type="ECO:0000256" key="7">
    <source>
        <dbReference type="ARBA" id="ARBA00023010"/>
    </source>
</evidence>
<keyword evidence="8" id="KW-0906">Nuclear pore complex</keyword>
<dbReference type="InterPro" id="IPR015007">
    <property type="entry name" value="NUP2/50/61"/>
</dbReference>
<dbReference type="PANTHER" id="PTHR23138">
    <property type="entry name" value="RAN BINDING PROTEIN"/>
    <property type="match status" value="1"/>
</dbReference>
<evidence type="ECO:0000256" key="6">
    <source>
        <dbReference type="ARBA" id="ARBA00022990"/>
    </source>
</evidence>
<evidence type="ECO:0000256" key="4">
    <source>
        <dbReference type="ARBA" id="ARBA00022816"/>
    </source>
</evidence>